<dbReference type="EMBL" id="CP048409">
    <property type="protein sequence ID" value="QIA07437.1"/>
    <property type="molecule type" value="Genomic_DNA"/>
</dbReference>
<proteinExistence type="inferred from homology"/>
<keyword evidence="1" id="KW-0472">Membrane</keyword>
<evidence type="ECO:0000259" key="3">
    <source>
        <dbReference type="Pfam" id="PF07715"/>
    </source>
</evidence>
<dbReference type="InterPro" id="IPR037066">
    <property type="entry name" value="Plug_dom_sf"/>
</dbReference>
<dbReference type="SUPFAM" id="SSF56935">
    <property type="entry name" value="Porins"/>
    <property type="match status" value="1"/>
</dbReference>
<comment type="subcellular location">
    <subcellularLocation>
        <location evidence="1">Cell outer membrane</location>
        <topology evidence="1">Multi-pass membrane protein</topology>
    </subcellularLocation>
</comment>
<dbReference type="SUPFAM" id="SSF49464">
    <property type="entry name" value="Carboxypeptidase regulatory domain-like"/>
    <property type="match status" value="1"/>
</dbReference>
<feature type="chain" id="PRO_5025332230" evidence="2">
    <location>
        <begin position="21"/>
        <end position="671"/>
    </location>
</feature>
<evidence type="ECO:0000256" key="2">
    <source>
        <dbReference type="SAM" id="SignalP"/>
    </source>
</evidence>
<sequence>MQKLLLFFAVLIVTASSAMAQKTVTGKVTDESGEPLPGVSVFVQGTTIGTVTSVDGDYTVSGVPEQSTLIFSYIGMITQEIEISDQTTINVTLQPDAIGLDEVIAIGYGTEQRGSITGAISSVTTDDIQEMPVTSAGNALQGRAAGVVALQSGSRPGDGVTIRVRGRRSLTADNNPLFVVDGIPYSGNINDINPKDIKSMEVLKDASATAIYGSRGANGVILVTTTRGGNMPTTVSYNGYYGVTSPLGEPTMMTGPEFYQLKVDGGYSITDADQNAFERGVSTDWADLVISNGYKQSHQVGVRGGNAKTAFAMSVNYYNEQGIIETQDFTRKTFRLNLDHKISSRVKVGTSTQISDKLQNVGTNGYGSALAASPLAEPYDEEGNIIYQPASDPLRWNPLADYADNAVINEADDFRVFANIFGEIDITTNLNYRMNYGVDYQKNRDGLFEGSLSSARQYSSPRARKIHVNELVTTFENILTYVKDINEDHSIKATGLFSVQESNWEETRLDVEDLPYEHQLFHNLGTAETVREYDSYLSEWGIMSFMGRINYSLKDKYLITLTGRYDGSSRLAEGNKWGFFPSAAALWKISNESFMENQNLFSDLRLRASYGVTGNTGIDPYQTRGGCLAQLILLQADQVLVTALEKLPILTYNGNHRLLPISVSTLELGNQ</sequence>
<dbReference type="InterPro" id="IPR039426">
    <property type="entry name" value="TonB-dep_rcpt-like"/>
</dbReference>
<dbReference type="GO" id="GO:0009279">
    <property type="term" value="C:cell outer membrane"/>
    <property type="evidence" value="ECO:0007669"/>
    <property type="project" value="UniProtKB-SubCell"/>
</dbReference>
<dbReference type="Pfam" id="PF07715">
    <property type="entry name" value="Plug"/>
    <property type="match status" value="1"/>
</dbReference>
<dbReference type="AlphaFoldDB" id="A0A6C0RBJ6"/>
<dbReference type="InterPro" id="IPR012910">
    <property type="entry name" value="Plug_dom"/>
</dbReference>
<organism evidence="4 5">
    <name type="scientific">Draconibacterium halophilum</name>
    <dbReference type="NCBI Taxonomy" id="2706887"/>
    <lineage>
        <taxon>Bacteria</taxon>
        <taxon>Pseudomonadati</taxon>
        <taxon>Bacteroidota</taxon>
        <taxon>Bacteroidia</taxon>
        <taxon>Marinilabiliales</taxon>
        <taxon>Prolixibacteraceae</taxon>
        <taxon>Draconibacterium</taxon>
    </lineage>
</organism>
<dbReference type="Gene3D" id="2.170.130.10">
    <property type="entry name" value="TonB-dependent receptor, plug domain"/>
    <property type="match status" value="1"/>
</dbReference>
<dbReference type="Pfam" id="PF13715">
    <property type="entry name" value="CarbopepD_reg_2"/>
    <property type="match status" value="1"/>
</dbReference>
<feature type="signal peptide" evidence="2">
    <location>
        <begin position="1"/>
        <end position="20"/>
    </location>
</feature>
<dbReference type="InterPro" id="IPR023997">
    <property type="entry name" value="TonB-dep_OMP_SusC/RagA_CS"/>
</dbReference>
<keyword evidence="1" id="KW-1134">Transmembrane beta strand</keyword>
<keyword evidence="5" id="KW-1185">Reference proteome</keyword>
<reference evidence="4 5" key="1">
    <citation type="submission" date="2020-02" db="EMBL/GenBank/DDBJ databases">
        <title>Genome sequencing for Draconibacterium sp. strain M1.</title>
        <authorList>
            <person name="Park S.-J."/>
        </authorList>
    </citation>
    <scope>NUCLEOTIDE SEQUENCE [LARGE SCALE GENOMIC DNA]</scope>
    <source>
        <strain evidence="4 5">M1</strain>
    </source>
</reference>
<dbReference type="FunFam" id="2.170.130.10:FF:000003">
    <property type="entry name" value="SusC/RagA family TonB-linked outer membrane protein"/>
    <property type="match status" value="1"/>
</dbReference>
<dbReference type="RefSeq" id="WP_163345359.1">
    <property type="nucleotide sequence ID" value="NZ_CP048409.1"/>
</dbReference>
<evidence type="ECO:0000256" key="1">
    <source>
        <dbReference type="PROSITE-ProRule" id="PRU01360"/>
    </source>
</evidence>
<dbReference type="Proteomes" id="UP000474630">
    <property type="component" value="Chromosome"/>
</dbReference>
<comment type="similarity">
    <text evidence="1">Belongs to the TonB-dependent receptor family.</text>
</comment>
<dbReference type="InterPro" id="IPR023996">
    <property type="entry name" value="TonB-dep_OMP_SusC/RagA"/>
</dbReference>
<dbReference type="Gene3D" id="2.60.40.1120">
    <property type="entry name" value="Carboxypeptidase-like, regulatory domain"/>
    <property type="match status" value="1"/>
</dbReference>
<dbReference type="NCBIfam" id="TIGR04056">
    <property type="entry name" value="OMP_RagA_SusC"/>
    <property type="match status" value="1"/>
</dbReference>
<evidence type="ECO:0000313" key="4">
    <source>
        <dbReference type="EMBL" id="QIA07437.1"/>
    </source>
</evidence>
<accession>A0A6C0RBJ6</accession>
<keyword evidence="1" id="KW-0998">Cell outer membrane</keyword>
<evidence type="ECO:0000313" key="5">
    <source>
        <dbReference type="Proteomes" id="UP000474630"/>
    </source>
</evidence>
<keyword evidence="1" id="KW-0813">Transport</keyword>
<keyword evidence="1" id="KW-0812">Transmembrane</keyword>
<gene>
    <name evidence="4" type="ORF">G0Q07_06725</name>
</gene>
<dbReference type="FunFam" id="2.60.40.1120:FF:000003">
    <property type="entry name" value="Outer membrane protein Omp121"/>
    <property type="match status" value="1"/>
</dbReference>
<keyword evidence="2" id="KW-0732">Signal</keyword>
<protein>
    <submittedName>
        <fullName evidence="4">SusC/RagA family TonB-linked outer membrane protein</fullName>
    </submittedName>
</protein>
<dbReference type="InterPro" id="IPR008969">
    <property type="entry name" value="CarboxyPept-like_regulatory"/>
</dbReference>
<dbReference type="PROSITE" id="PS52016">
    <property type="entry name" value="TONB_DEPENDENT_REC_3"/>
    <property type="match status" value="1"/>
</dbReference>
<dbReference type="KEGG" id="drc:G0Q07_06725"/>
<feature type="domain" description="TonB-dependent receptor plug" evidence="3">
    <location>
        <begin position="115"/>
        <end position="220"/>
    </location>
</feature>
<name>A0A6C0RBJ6_9BACT</name>
<dbReference type="NCBIfam" id="TIGR04057">
    <property type="entry name" value="SusC_RagA_signa"/>
    <property type="match status" value="1"/>
</dbReference>